<evidence type="ECO:0000256" key="2">
    <source>
        <dbReference type="ARBA" id="ARBA00022670"/>
    </source>
</evidence>
<evidence type="ECO:0000256" key="1">
    <source>
        <dbReference type="ARBA" id="ARBA00011073"/>
    </source>
</evidence>
<dbReference type="STRING" id="58114.SAMN05216270_110169"/>
<evidence type="ECO:0000313" key="9">
    <source>
        <dbReference type="Proteomes" id="UP000198949"/>
    </source>
</evidence>
<dbReference type="SUPFAM" id="SSF52743">
    <property type="entry name" value="Subtilisin-like"/>
    <property type="match status" value="1"/>
</dbReference>
<organism evidence="8 9">
    <name type="scientific">Glycomyces harbinensis</name>
    <dbReference type="NCBI Taxonomy" id="58114"/>
    <lineage>
        <taxon>Bacteria</taxon>
        <taxon>Bacillati</taxon>
        <taxon>Actinomycetota</taxon>
        <taxon>Actinomycetes</taxon>
        <taxon>Glycomycetales</taxon>
        <taxon>Glycomycetaceae</taxon>
        <taxon>Glycomyces</taxon>
    </lineage>
</organism>
<dbReference type="GO" id="GO:0004252">
    <property type="term" value="F:serine-type endopeptidase activity"/>
    <property type="evidence" value="ECO:0007669"/>
    <property type="project" value="UniProtKB-UniRule"/>
</dbReference>
<evidence type="ECO:0000256" key="3">
    <source>
        <dbReference type="ARBA" id="ARBA00022801"/>
    </source>
</evidence>
<proteinExistence type="inferred from homology"/>
<dbReference type="InterPro" id="IPR015500">
    <property type="entry name" value="Peptidase_S8_subtilisin-rel"/>
</dbReference>
<dbReference type="PRINTS" id="PR00723">
    <property type="entry name" value="SUBTILISIN"/>
</dbReference>
<protein>
    <submittedName>
        <fullName evidence="8">Subtilase family protein</fullName>
    </submittedName>
</protein>
<gene>
    <name evidence="8" type="ORF">SAMN05216270_110169</name>
</gene>
<reference evidence="9" key="1">
    <citation type="submission" date="2016-10" db="EMBL/GenBank/DDBJ databases">
        <authorList>
            <person name="Varghese N."/>
            <person name="Submissions S."/>
        </authorList>
    </citation>
    <scope>NUCLEOTIDE SEQUENCE [LARGE SCALE GENOMIC DNA]</scope>
    <source>
        <strain evidence="9">CGMCC 4.3516</strain>
    </source>
</reference>
<feature type="active site" description="Charge relay system" evidence="5">
    <location>
        <position position="282"/>
    </location>
</feature>
<evidence type="ECO:0000256" key="6">
    <source>
        <dbReference type="SAM" id="SignalP"/>
    </source>
</evidence>
<evidence type="ECO:0000256" key="5">
    <source>
        <dbReference type="PROSITE-ProRule" id="PRU01240"/>
    </source>
</evidence>
<sequence>MGLSLCNDPVLMWDRSVRCALACVCSTLLALLLSAPAGHASAPVAWHLSAIGAPEVWPEATGEGVVVAVIDSGVDADHPDLEGAVLPGRSYVDVDTGAEPRLLALGSESGPVYERAFGQADPVGHGTAVAGLIAAGAGSGEPGIAPGASILPIRVLDDENRYHDSAMVGAAVEWAVDNGADIVNLSLGGHYDSAPFSEAIAYAERHDVLVVACTGNQHQDGPDETVWFPARMPDVLAVTGTDQAGDRWLTAVTGDETDLAAPGADLRAPQADGGHKNVTGTSFAAAVVSGAAALVRSAHPDWTAEEVRRALTATARPGGEGLGAGVVDAAAAVDADVDVLPRVEQAPAVSEAWSMAATAAGGGLLGLSALLLRGGLRLRGGKGAQGGPRAAAR</sequence>
<dbReference type="InterPro" id="IPR022398">
    <property type="entry name" value="Peptidase_S8_His-AS"/>
</dbReference>
<evidence type="ECO:0000259" key="7">
    <source>
        <dbReference type="Pfam" id="PF00082"/>
    </source>
</evidence>
<dbReference type="PANTHER" id="PTHR43806:SF11">
    <property type="entry name" value="CEREVISIN-RELATED"/>
    <property type="match status" value="1"/>
</dbReference>
<dbReference type="InterPro" id="IPR036852">
    <property type="entry name" value="Peptidase_S8/S53_dom_sf"/>
</dbReference>
<dbReference type="AlphaFoldDB" id="A0A1G6ZCI9"/>
<dbReference type="InterPro" id="IPR050131">
    <property type="entry name" value="Peptidase_S8_subtilisin-like"/>
</dbReference>
<evidence type="ECO:0000256" key="4">
    <source>
        <dbReference type="ARBA" id="ARBA00022825"/>
    </source>
</evidence>
<dbReference type="PANTHER" id="PTHR43806">
    <property type="entry name" value="PEPTIDASE S8"/>
    <property type="match status" value="1"/>
</dbReference>
<feature type="signal peptide" evidence="6">
    <location>
        <begin position="1"/>
        <end position="40"/>
    </location>
</feature>
<dbReference type="GO" id="GO:0006508">
    <property type="term" value="P:proteolysis"/>
    <property type="evidence" value="ECO:0007669"/>
    <property type="project" value="UniProtKB-KW"/>
</dbReference>
<keyword evidence="4 5" id="KW-0720">Serine protease</keyword>
<dbReference type="InterPro" id="IPR000209">
    <property type="entry name" value="Peptidase_S8/S53_dom"/>
</dbReference>
<keyword evidence="2 5" id="KW-0645">Protease</keyword>
<keyword evidence="9" id="KW-1185">Reference proteome</keyword>
<feature type="active site" description="Charge relay system" evidence="5">
    <location>
        <position position="125"/>
    </location>
</feature>
<feature type="chain" id="PRO_5039037256" evidence="6">
    <location>
        <begin position="41"/>
        <end position="393"/>
    </location>
</feature>
<dbReference type="PROSITE" id="PS00137">
    <property type="entry name" value="SUBTILASE_HIS"/>
    <property type="match status" value="1"/>
</dbReference>
<dbReference type="InterPro" id="IPR023827">
    <property type="entry name" value="Peptidase_S8_Asp-AS"/>
</dbReference>
<keyword evidence="6" id="KW-0732">Signal</keyword>
<dbReference type="Pfam" id="PF00082">
    <property type="entry name" value="Peptidase_S8"/>
    <property type="match status" value="1"/>
</dbReference>
<evidence type="ECO:0000313" key="8">
    <source>
        <dbReference type="EMBL" id="SDE00172.1"/>
    </source>
</evidence>
<comment type="similarity">
    <text evidence="1 5">Belongs to the peptidase S8 family.</text>
</comment>
<dbReference type="PROSITE" id="PS51892">
    <property type="entry name" value="SUBTILASE"/>
    <property type="match status" value="1"/>
</dbReference>
<dbReference type="PROSITE" id="PS00136">
    <property type="entry name" value="SUBTILASE_ASP"/>
    <property type="match status" value="1"/>
</dbReference>
<dbReference type="Proteomes" id="UP000198949">
    <property type="component" value="Unassembled WGS sequence"/>
</dbReference>
<accession>A0A1G6ZCI9</accession>
<dbReference type="EMBL" id="FNAD01000010">
    <property type="protein sequence ID" value="SDE00172.1"/>
    <property type="molecule type" value="Genomic_DNA"/>
</dbReference>
<keyword evidence="3 5" id="KW-0378">Hydrolase</keyword>
<feature type="active site" description="Charge relay system" evidence="5">
    <location>
        <position position="71"/>
    </location>
</feature>
<dbReference type="Gene3D" id="3.40.50.200">
    <property type="entry name" value="Peptidase S8/S53 domain"/>
    <property type="match status" value="1"/>
</dbReference>
<feature type="domain" description="Peptidase S8/S53" evidence="7">
    <location>
        <begin position="62"/>
        <end position="318"/>
    </location>
</feature>
<name>A0A1G6ZCI9_9ACTN</name>